<name>A0A8S0Y2G7_9FIRM</name>
<reference evidence="1" key="2">
    <citation type="submission" date="2020-01" db="EMBL/GenBank/DDBJ databases">
        <authorList>
            <person name="Hornung B."/>
        </authorList>
    </citation>
    <scope>NUCLEOTIDE SEQUENCE</scope>
    <source>
        <strain evidence="1">PacBioINE</strain>
    </source>
</reference>
<accession>A0A8S0Y2G7</accession>
<proteinExistence type="predicted"/>
<dbReference type="KEGG" id="aacx:DEACI_1438"/>
<organism evidence="1">
    <name type="scientific">Acididesulfobacillus acetoxydans</name>
    <dbReference type="NCBI Taxonomy" id="1561005"/>
    <lineage>
        <taxon>Bacteria</taxon>
        <taxon>Bacillati</taxon>
        <taxon>Bacillota</taxon>
        <taxon>Clostridia</taxon>
        <taxon>Eubacteriales</taxon>
        <taxon>Peptococcaceae</taxon>
        <taxon>Acididesulfobacillus</taxon>
    </lineage>
</organism>
<evidence type="ECO:0000313" key="1">
    <source>
        <dbReference type="EMBL" id="CAA7600785.1"/>
    </source>
</evidence>
<evidence type="ECO:0000313" key="3">
    <source>
        <dbReference type="Proteomes" id="UP001071230"/>
    </source>
</evidence>
<protein>
    <recommendedName>
        <fullName evidence="4">Transposase</fullName>
    </recommendedName>
</protein>
<keyword evidence="3" id="KW-1185">Reference proteome</keyword>
<dbReference type="EMBL" id="CDGJ01000085">
    <property type="protein sequence ID" value="CEJ08633.1"/>
    <property type="molecule type" value="Genomic_DNA"/>
</dbReference>
<dbReference type="RefSeq" id="WP_240984403.1">
    <property type="nucleotide sequence ID" value="NZ_CDGJ01000085.1"/>
</dbReference>
<dbReference type="Proteomes" id="UP001071230">
    <property type="component" value="Unassembled WGS sequence"/>
</dbReference>
<dbReference type="AlphaFoldDB" id="A0A8S0Y2G7"/>
<gene>
    <name evidence="1" type="ORF">DEACI_1438</name>
    <name evidence="2" type="ORF">DEACI_3112</name>
</gene>
<dbReference type="Proteomes" id="UP000836597">
    <property type="component" value="Chromosome"/>
</dbReference>
<dbReference type="EMBL" id="LR746496">
    <property type="protein sequence ID" value="CAA7600785.1"/>
    <property type="molecule type" value="Genomic_DNA"/>
</dbReference>
<dbReference type="NCBIfam" id="NF047593">
    <property type="entry name" value="IS66_ISAeme5_TnpA"/>
    <property type="match status" value="1"/>
</dbReference>
<reference evidence="2" key="1">
    <citation type="submission" date="2014-11" db="EMBL/GenBank/DDBJ databases">
        <authorList>
            <person name="Hornung B.V."/>
        </authorList>
    </citation>
    <scope>NUCLEOTIDE SEQUENCE</scope>
    <source>
        <strain evidence="2">INE</strain>
    </source>
</reference>
<evidence type="ECO:0008006" key="4">
    <source>
        <dbReference type="Google" id="ProtNLM"/>
    </source>
</evidence>
<evidence type="ECO:0000313" key="2">
    <source>
        <dbReference type="EMBL" id="CEJ08633.1"/>
    </source>
</evidence>
<sequence length="104" mass="11564">MTRAQQQKEWETRVADFLNSGQSATTWCAANDVKPHQLWYRVHKHRMEHDVLAENPAKWLAVEVGDNISGGILRVDVGRASVEVKPGFDPALLAAVVKTLVSLC</sequence>